<gene>
    <name evidence="1" type="ORF">HNR02_000457</name>
</gene>
<dbReference type="EMBL" id="JACCFK010000001">
    <property type="protein sequence ID" value="NYI87134.1"/>
    <property type="molecule type" value="Genomic_DNA"/>
</dbReference>
<evidence type="ECO:0008006" key="3">
    <source>
        <dbReference type="Google" id="ProtNLM"/>
    </source>
</evidence>
<protein>
    <recommendedName>
        <fullName evidence="3">EthD domain-containing protein</fullName>
    </recommendedName>
</protein>
<dbReference type="InterPro" id="IPR011008">
    <property type="entry name" value="Dimeric_a/b-barrel"/>
</dbReference>
<dbReference type="RefSeq" id="WP_179771571.1">
    <property type="nucleotide sequence ID" value="NZ_JACCFK010000001.1"/>
</dbReference>
<dbReference type="SUPFAM" id="SSF54909">
    <property type="entry name" value="Dimeric alpha+beta barrel"/>
    <property type="match status" value="2"/>
</dbReference>
<keyword evidence="2" id="KW-1185">Reference proteome</keyword>
<evidence type="ECO:0000313" key="2">
    <source>
        <dbReference type="Proteomes" id="UP000549616"/>
    </source>
</evidence>
<reference evidence="1 2" key="1">
    <citation type="submission" date="2020-07" db="EMBL/GenBank/DDBJ databases">
        <title>Sequencing the genomes of 1000 actinobacteria strains.</title>
        <authorList>
            <person name="Klenk H.-P."/>
        </authorList>
    </citation>
    <scope>NUCLEOTIDE SEQUENCE [LARGE SCALE GENOMIC DNA]</scope>
    <source>
        <strain evidence="1 2">DSM 104006</strain>
    </source>
</reference>
<sequence>MTEGLLYVLSEPGGVAEEEFHDWYDTEHAPARVRVPRIHSGHRYRALDGARPSWLAWYELDLAALTSPEYDIVRRRSPREQSVVSRLETLDRRVYELTDSWGSVEGPAPVVVSVALSGDADALGEWYRDEHAPLLLGLPGWHRIRRYRRVEGSGPDVLAFHEIAGVDLFDDPLYLHATSTPWRERVMGTVTARERRVFGFHNTARGR</sequence>
<accession>A0A853AWZ1</accession>
<dbReference type="AlphaFoldDB" id="A0A853AWZ1"/>
<proteinExistence type="predicted"/>
<organism evidence="1 2">
    <name type="scientific">Amycolatopsis endophytica</name>
    <dbReference type="NCBI Taxonomy" id="860233"/>
    <lineage>
        <taxon>Bacteria</taxon>
        <taxon>Bacillati</taxon>
        <taxon>Actinomycetota</taxon>
        <taxon>Actinomycetes</taxon>
        <taxon>Pseudonocardiales</taxon>
        <taxon>Pseudonocardiaceae</taxon>
        <taxon>Amycolatopsis</taxon>
    </lineage>
</organism>
<evidence type="ECO:0000313" key="1">
    <source>
        <dbReference type="EMBL" id="NYI87134.1"/>
    </source>
</evidence>
<name>A0A853AWZ1_9PSEU</name>
<dbReference type="Proteomes" id="UP000549616">
    <property type="component" value="Unassembled WGS sequence"/>
</dbReference>
<comment type="caution">
    <text evidence="1">The sequence shown here is derived from an EMBL/GenBank/DDBJ whole genome shotgun (WGS) entry which is preliminary data.</text>
</comment>